<dbReference type="KEGG" id="ccro:CMC5_040830"/>
<dbReference type="PANTHER" id="PTHR42708">
    <property type="entry name" value="ATP/GTP-BINDING PROTEIN-RELATED"/>
    <property type="match status" value="1"/>
</dbReference>
<evidence type="ECO:0000313" key="1">
    <source>
        <dbReference type="EMBL" id="AKT39932.1"/>
    </source>
</evidence>
<dbReference type="EMBL" id="CP012159">
    <property type="protein sequence ID" value="AKT39932.1"/>
    <property type="molecule type" value="Genomic_DNA"/>
</dbReference>
<evidence type="ECO:0000313" key="2">
    <source>
        <dbReference type="Proteomes" id="UP000067626"/>
    </source>
</evidence>
<dbReference type="PATRIC" id="fig|52.7.peg.4496"/>
<protein>
    <submittedName>
        <fullName evidence="1">Gliding motility protein</fullName>
    </submittedName>
</protein>
<dbReference type="AlphaFoldDB" id="A0A0K1EGV9"/>
<gene>
    <name evidence="1" type="ORF">CMC5_040830</name>
</gene>
<reference evidence="1 2" key="1">
    <citation type="submission" date="2015-07" db="EMBL/GenBank/DDBJ databases">
        <title>Genome analysis of myxobacterium Chondromyces crocatus Cm c5 reveals a high potential for natural compound synthesis and the genetic basis for the loss of fruiting body formation.</title>
        <authorList>
            <person name="Zaburannyi N."/>
            <person name="Bunk B."/>
            <person name="Maier J."/>
            <person name="Overmann J."/>
            <person name="Mueller R."/>
        </authorList>
    </citation>
    <scope>NUCLEOTIDE SEQUENCE [LARGE SCALE GENOMIC DNA]</scope>
    <source>
        <strain evidence="1 2">Cm c5</strain>
    </source>
</reference>
<name>A0A0K1EGV9_CHOCO</name>
<keyword evidence="2" id="KW-1185">Reference proteome</keyword>
<dbReference type="SUPFAM" id="SSF52540">
    <property type="entry name" value="P-loop containing nucleoside triphosphate hydrolases"/>
    <property type="match status" value="1"/>
</dbReference>
<accession>A0A0K1EGV9</accession>
<dbReference type="Gene3D" id="3.40.50.300">
    <property type="entry name" value="P-loop containing nucleotide triphosphate hydrolases"/>
    <property type="match status" value="1"/>
</dbReference>
<dbReference type="InterPro" id="IPR027417">
    <property type="entry name" value="P-loop_NTPase"/>
</dbReference>
<dbReference type="CDD" id="cd00882">
    <property type="entry name" value="Ras_like_GTPase"/>
    <property type="match status" value="1"/>
</dbReference>
<dbReference type="PANTHER" id="PTHR42708:SF1">
    <property type="entry name" value="GLIDING MOTILITY PROTEIN MGLA"/>
    <property type="match status" value="1"/>
</dbReference>
<dbReference type="STRING" id="52.CMC5_040830"/>
<proteinExistence type="predicted"/>
<sequence length="239" mass="26196">MPFVNYPLREISCKIVYYGPGLCGKTTNLKYVHAHADRATRGNLFTLDTAAERLHYFDYLPLDLGAVWGFKVRMQLYTVPGQLLYNATRRLILGGVDGLVFVADAQRVRFDANVLSLDNLRDNLSAQGDSLQEVPHVFQYNKRDLPDVAALEDLRAALNLHGAADFEASARDGSGVFEPLKAIARKVVTKLLRTGACPKIDVPPPESASVPIKSWPAAAFRRGALGGRPARPIAPLSAR</sequence>
<organism evidence="1 2">
    <name type="scientific">Chondromyces crocatus</name>
    <dbReference type="NCBI Taxonomy" id="52"/>
    <lineage>
        <taxon>Bacteria</taxon>
        <taxon>Pseudomonadati</taxon>
        <taxon>Myxococcota</taxon>
        <taxon>Polyangia</taxon>
        <taxon>Polyangiales</taxon>
        <taxon>Polyangiaceae</taxon>
        <taxon>Chondromyces</taxon>
    </lineage>
</organism>
<dbReference type="InterPro" id="IPR052705">
    <property type="entry name" value="Gliding_Motility_GTPase"/>
</dbReference>
<dbReference type="Proteomes" id="UP000067626">
    <property type="component" value="Chromosome"/>
</dbReference>